<dbReference type="InterPro" id="IPR056988">
    <property type="entry name" value="Zn_ribbon_pln"/>
</dbReference>
<feature type="region of interest" description="Disordered" evidence="1">
    <location>
        <begin position="50"/>
        <end position="74"/>
    </location>
</feature>
<dbReference type="RefSeq" id="XP_016461110.1">
    <property type="nucleotide sequence ID" value="XM_016605624.1"/>
</dbReference>
<dbReference type="RefSeq" id="XP_016461112.1">
    <property type="nucleotide sequence ID" value="XM_016605626.1"/>
</dbReference>
<organism evidence="8">
    <name type="scientific">Nicotiana tabacum</name>
    <name type="common">Common tobacco</name>
    <dbReference type="NCBI Taxonomy" id="4097"/>
    <lineage>
        <taxon>Eukaryota</taxon>
        <taxon>Viridiplantae</taxon>
        <taxon>Streptophyta</taxon>
        <taxon>Embryophyta</taxon>
        <taxon>Tracheophyta</taxon>
        <taxon>Spermatophyta</taxon>
        <taxon>Magnoliopsida</taxon>
        <taxon>eudicotyledons</taxon>
        <taxon>Gunneridae</taxon>
        <taxon>Pentapetalae</taxon>
        <taxon>asterids</taxon>
        <taxon>lamiids</taxon>
        <taxon>Solanales</taxon>
        <taxon>Solanaceae</taxon>
        <taxon>Nicotianoideae</taxon>
        <taxon>Nicotianeae</taxon>
        <taxon>Nicotiana</taxon>
    </lineage>
</organism>
<reference evidence="3 4" key="1">
    <citation type="submission" date="2025-04" db="UniProtKB">
        <authorList>
            <consortium name="RefSeq"/>
        </authorList>
    </citation>
    <scope>IDENTIFICATION</scope>
</reference>
<evidence type="ECO:0000313" key="7">
    <source>
        <dbReference type="RefSeq" id="XP_016461113.1"/>
    </source>
</evidence>
<evidence type="ECO:0000313" key="3">
    <source>
        <dbReference type="RefSeq" id="XP_016461109.1"/>
    </source>
</evidence>
<feature type="region of interest" description="Disordered" evidence="1">
    <location>
        <begin position="583"/>
        <end position="647"/>
    </location>
</feature>
<feature type="compositionally biased region" description="Acidic residues" evidence="1">
    <location>
        <begin position="613"/>
        <end position="624"/>
    </location>
</feature>
<evidence type="ECO:0000259" key="2">
    <source>
        <dbReference type="PROSITE" id="PS50076"/>
    </source>
</evidence>
<dbReference type="InterPro" id="IPR036869">
    <property type="entry name" value="J_dom_sf"/>
</dbReference>
<feature type="compositionally biased region" description="Acidic residues" evidence="1">
    <location>
        <begin position="526"/>
        <end position="535"/>
    </location>
</feature>
<feature type="compositionally biased region" description="Basic residues" evidence="1">
    <location>
        <begin position="684"/>
        <end position="695"/>
    </location>
</feature>
<feature type="compositionally biased region" description="Basic and acidic residues" evidence="1">
    <location>
        <begin position="696"/>
        <end position="705"/>
    </location>
</feature>
<feature type="region of interest" description="Disordered" evidence="1">
    <location>
        <begin position="497"/>
        <end position="559"/>
    </location>
</feature>
<dbReference type="InterPro" id="IPR001623">
    <property type="entry name" value="DnaJ_domain"/>
</dbReference>
<dbReference type="RefSeq" id="XP_016461111.1">
    <property type="nucleotide sequence ID" value="XM_016605625.1"/>
</dbReference>
<protein>
    <recommendedName>
        <fullName evidence="2">J domain-containing protein</fullName>
    </recommendedName>
</protein>
<dbReference type="PaxDb" id="4097-A0A1S3Z9S4"/>
<evidence type="ECO:0000313" key="6">
    <source>
        <dbReference type="RefSeq" id="XP_016461112.1"/>
    </source>
</evidence>
<dbReference type="PANTHER" id="PTHR44137">
    <property type="entry name" value="BNAC03G44070D PROTEIN"/>
    <property type="match status" value="1"/>
</dbReference>
<dbReference type="SMR" id="A0A1S3Z9S4"/>
<evidence type="ECO:0000313" key="5">
    <source>
        <dbReference type="RefSeq" id="XP_016461111.1"/>
    </source>
</evidence>
<dbReference type="OrthoDB" id="66964at2759"/>
<dbReference type="Gene3D" id="1.10.287.110">
    <property type="entry name" value="DnaJ domain"/>
    <property type="match status" value="1"/>
</dbReference>
<sequence>MLRVFNRLYLKTLGVNHNLTLLSGLEYNYYVHLSFLFHISLPSPVSDYTSDKKMADDTEKTKSDAGAESEHEPEAKALRLKNLAEQKYNSGNLKLALKYAKRAHRLNPNLNGVSEMLTSFKILRTSTINAANTSVLPDYYKILQIERFSHINTIKTQYKKLALTLHPDKNSYVASEEAFKLVNEAFRVLSDKIRRKEYDVKLRVSMQSDLMAEEGSEAGETTTFWTACSGCRLLHQFERKYLGHNLMCPSCKKSFEAIEVEGNSENLGVSERTRVSARIKARKSVNLGFSRNGELGGKGKMGSVGEVLKRPRGKMTRNVDENGVSDKGVRAKRAAEVRNVDAEGDVESDDCLIEGLRSRTKGKVRIGDGIEVVGAKRAVKVRNLNMEGDVESDDGLIKELRSRSKSKVRNVGEGEEETMTLAEMQMLVKKKVNKEKVEVEEKGEKKAEIDKAVNFNLTEKVSEERKETNLSLIEEEDEVEMERLIARVREKRVRRESLKGHGLEHGGKGRDLSSKRGGKGSRQDDLEIVAENEKEENEKAMKFNLMEKESEKRKDTDLNLIEEEDELEMEKLIARVREKRVRRESLKGDGLEDGGRRDLSSKRGGKGSRQDESEIMEENEEEENEKAMKFNLMEKESEKRKETDLSLIEEEDEVEMENLIARVREKRVRSESLKGDGLVEDRGRRRVSNRKKGKGSRQEENEENKGMKFNVAEMESEKRKEADLSLIEKEDELEMGTPIARVREKRVRHDLLKGDGSEDGGRRRVSSSKRGKGCWQDVLETMAVETFDLYNFDKDRVERSFKKGQVWAVYDDDGMPRDYALIDDVISVHPFEVKLSRLEFQSNSDEALLHWGKMGFHISCGKFKVSRHALVKSLKKFSHVVDCERAARELYRIYPSKGSVWALYKESALGTGSKTLMVEDKQSYDIVVSLSSYTDLHGVSIAYLEKVDGFRTIFKRREIGARAVKLLGKDELGLFSHRIPARKLSDEEASNISKNCWEVDPASLPHELLAIWGS</sequence>
<feature type="compositionally biased region" description="Basic and acidic residues" evidence="1">
    <location>
        <begin position="497"/>
        <end position="514"/>
    </location>
</feature>
<feature type="compositionally biased region" description="Basic and acidic residues" evidence="1">
    <location>
        <begin position="668"/>
        <end position="683"/>
    </location>
</feature>
<dbReference type="PANTHER" id="PTHR44137:SF24">
    <property type="entry name" value="DNAJ HEAT SHOCK N-TERMINAL DOMAIN-CONTAINING PROTEIN"/>
    <property type="match status" value="1"/>
</dbReference>
<dbReference type="CDD" id="cd06257">
    <property type="entry name" value="DnaJ"/>
    <property type="match status" value="1"/>
</dbReference>
<dbReference type="Pfam" id="PF11926">
    <property type="entry name" value="DUF3444"/>
    <property type="match status" value="1"/>
</dbReference>
<dbReference type="KEGG" id="nta:107784484"/>
<dbReference type="RefSeq" id="XP_016461113.1">
    <property type="nucleotide sequence ID" value="XM_016605627.1"/>
</dbReference>
<dbReference type="AlphaFoldDB" id="A0A1S3Z9S4"/>
<proteinExistence type="predicted"/>
<feature type="compositionally biased region" description="Basic and acidic residues" evidence="1">
    <location>
        <begin position="536"/>
        <end position="557"/>
    </location>
</feature>
<dbReference type="Pfam" id="PF23551">
    <property type="entry name" value="Zn_ribbon_20"/>
    <property type="match status" value="1"/>
</dbReference>
<dbReference type="SUPFAM" id="SSF46565">
    <property type="entry name" value="Chaperone J-domain"/>
    <property type="match status" value="1"/>
</dbReference>
<feature type="region of interest" description="Disordered" evidence="1">
    <location>
        <begin position="667"/>
        <end position="705"/>
    </location>
</feature>
<feature type="compositionally biased region" description="Basic and acidic residues" evidence="1">
    <location>
        <begin position="625"/>
        <end position="644"/>
    </location>
</feature>
<evidence type="ECO:0000313" key="8">
    <source>
        <dbReference type="RefSeq" id="XP_016461114.1"/>
    </source>
</evidence>
<name>A0A1S3Z9S4_TOBAC</name>
<evidence type="ECO:0000313" key="4">
    <source>
        <dbReference type="RefSeq" id="XP_016461110.1"/>
    </source>
</evidence>
<dbReference type="PROSITE" id="PS50076">
    <property type="entry name" value="DNAJ_2"/>
    <property type="match status" value="1"/>
</dbReference>
<gene>
    <name evidence="3 4 5 6 7 8" type="primary">LOC107784484</name>
</gene>
<dbReference type="SMART" id="SM00271">
    <property type="entry name" value="DnaJ"/>
    <property type="match status" value="1"/>
</dbReference>
<dbReference type="OMA" id="SKGSVWA"/>
<dbReference type="Pfam" id="PF00226">
    <property type="entry name" value="DnaJ"/>
    <property type="match status" value="1"/>
</dbReference>
<dbReference type="InterPro" id="IPR024593">
    <property type="entry name" value="DUF3444"/>
</dbReference>
<dbReference type="PRINTS" id="PR00625">
    <property type="entry name" value="JDOMAIN"/>
</dbReference>
<accession>A0A1S3Z9S4</accession>
<dbReference type="RefSeq" id="XP_016461109.1">
    <property type="nucleotide sequence ID" value="XM_016605623.1"/>
</dbReference>
<evidence type="ECO:0000256" key="1">
    <source>
        <dbReference type="SAM" id="MobiDB-lite"/>
    </source>
</evidence>
<dbReference type="RefSeq" id="XP_016461114.1">
    <property type="nucleotide sequence ID" value="XM_016605628.1"/>
</dbReference>
<feature type="compositionally biased region" description="Basic and acidic residues" evidence="1">
    <location>
        <begin position="583"/>
        <end position="601"/>
    </location>
</feature>
<feature type="domain" description="J" evidence="2">
    <location>
        <begin position="138"/>
        <end position="202"/>
    </location>
</feature>